<dbReference type="InterPro" id="IPR051532">
    <property type="entry name" value="Ester_Hydrolysis_Enzymes"/>
</dbReference>
<dbReference type="PANTHER" id="PTHR30383:SF27">
    <property type="entry name" value="SPORE GERMINATION LIPASE LIPC"/>
    <property type="match status" value="1"/>
</dbReference>
<evidence type="ECO:0000313" key="4">
    <source>
        <dbReference type="Proteomes" id="UP000189761"/>
    </source>
</evidence>
<evidence type="ECO:0000259" key="2">
    <source>
        <dbReference type="Pfam" id="PF13472"/>
    </source>
</evidence>
<dbReference type="PANTHER" id="PTHR30383">
    <property type="entry name" value="THIOESTERASE 1/PROTEASE 1/LYSOPHOSPHOLIPASE L1"/>
    <property type="match status" value="1"/>
</dbReference>
<evidence type="ECO:0000313" key="3">
    <source>
        <dbReference type="EMBL" id="OOP66838.1"/>
    </source>
</evidence>
<dbReference type="PROSITE" id="PS51257">
    <property type="entry name" value="PROKAR_LIPOPROTEIN"/>
    <property type="match status" value="1"/>
</dbReference>
<dbReference type="Proteomes" id="UP000189761">
    <property type="component" value="Unassembled WGS sequence"/>
</dbReference>
<name>A0A8E2I8I9_9BACI</name>
<feature type="chain" id="PRO_5034445693" evidence="1">
    <location>
        <begin position="23"/>
        <end position="262"/>
    </location>
</feature>
<dbReference type="Pfam" id="PF13472">
    <property type="entry name" value="Lipase_GDSL_2"/>
    <property type="match status" value="1"/>
</dbReference>
<dbReference type="RefSeq" id="WP_058006407.1">
    <property type="nucleotide sequence ID" value="NZ_CP065424.1"/>
</dbReference>
<keyword evidence="4" id="KW-1185">Reference proteome</keyword>
<proteinExistence type="predicted"/>
<dbReference type="EMBL" id="MTLA01000258">
    <property type="protein sequence ID" value="OOP66838.1"/>
    <property type="molecule type" value="Genomic_DNA"/>
</dbReference>
<feature type="signal peptide" evidence="1">
    <location>
        <begin position="1"/>
        <end position="22"/>
    </location>
</feature>
<dbReference type="Gene3D" id="3.40.50.1110">
    <property type="entry name" value="SGNH hydrolase"/>
    <property type="match status" value="1"/>
</dbReference>
<dbReference type="GO" id="GO:0004622">
    <property type="term" value="F:phosphatidylcholine lysophospholipase activity"/>
    <property type="evidence" value="ECO:0007669"/>
    <property type="project" value="TreeGrafter"/>
</dbReference>
<dbReference type="SUPFAM" id="SSF52266">
    <property type="entry name" value="SGNH hydrolase"/>
    <property type="match status" value="1"/>
</dbReference>
<dbReference type="InterPro" id="IPR013830">
    <property type="entry name" value="SGNH_hydro"/>
</dbReference>
<reference evidence="3 4" key="1">
    <citation type="submission" date="2017-01" db="EMBL/GenBank/DDBJ databases">
        <title>Draft genome sequence of Bacillus oleronius.</title>
        <authorList>
            <person name="Allam M."/>
        </authorList>
    </citation>
    <scope>NUCLEOTIDE SEQUENCE [LARGE SCALE GENOMIC DNA]</scope>
    <source>
        <strain evidence="3 4">DSM 9356</strain>
    </source>
</reference>
<evidence type="ECO:0000256" key="1">
    <source>
        <dbReference type="SAM" id="SignalP"/>
    </source>
</evidence>
<gene>
    <name evidence="3" type="ORF">BWZ43_18835</name>
</gene>
<protein>
    <submittedName>
        <fullName evidence="3">GDSL family lipase</fullName>
    </submittedName>
</protein>
<comment type="caution">
    <text evidence="3">The sequence shown here is derived from an EMBL/GenBank/DDBJ whole genome shotgun (WGS) entry which is preliminary data.</text>
</comment>
<keyword evidence="1" id="KW-0732">Signal</keyword>
<dbReference type="AlphaFoldDB" id="A0A8E2I8I9"/>
<dbReference type="CDD" id="cd04506">
    <property type="entry name" value="SGNH_hydrolase_YpmR_like"/>
    <property type="match status" value="1"/>
</dbReference>
<sequence>MKRILTFLFATMLFVSGCSSGAAEHALKSIDVQDKKNPPSSFIPKDVEIVSVGDSLTQGVGDSTNQGGYIPYLKKDLETLKEVRSANFQNYGVKGNRTDQLEKRLDQKEIKKAIKKADLVIITIGGNDVMQVFKDNFSSLQVSKFEQALVGYKKRLGEIIETIRENNPETGIVLVGIYNPFIKWFSDIKEVDEIIKEWNQASEQILAKYSKTKFIPIFDIFENQEEDLLYTDYFHPNDHGYKLMAKRIFSYLDNNKLAQFIE</sequence>
<dbReference type="InterPro" id="IPR036514">
    <property type="entry name" value="SGNH_hydro_sf"/>
</dbReference>
<feature type="domain" description="SGNH hydrolase-type esterase" evidence="2">
    <location>
        <begin position="52"/>
        <end position="243"/>
    </location>
</feature>
<accession>A0A8E2I8I9</accession>
<organism evidence="3 4">
    <name type="scientific">Heyndrickxia oleronia</name>
    <dbReference type="NCBI Taxonomy" id="38875"/>
    <lineage>
        <taxon>Bacteria</taxon>
        <taxon>Bacillati</taxon>
        <taxon>Bacillota</taxon>
        <taxon>Bacilli</taxon>
        <taxon>Bacillales</taxon>
        <taxon>Bacillaceae</taxon>
        <taxon>Heyndrickxia</taxon>
    </lineage>
</organism>